<keyword evidence="8" id="KW-0812">Transmembrane</keyword>
<name>A0A9D9ENN7_9SPIR</name>
<sequence length="392" mass="43993">MSGGTDRPDRKLSNILVTGGAGFIGCNFIHYLFGLSAFPDKFSDAGFSGIVVNLDALTYAGNLQSLDDVESRYGSGAPAGQRRYFFEKGDICDRENVERILREYDIDTVVHFAAESHVDRSISGPAAFIRTNVDGTFTLLDCARTFWRSPDGSYRGGVLFHHISTDEVYGSLGAEGFFTETTPYDPRSPYSASKASSDHLVSAYAHTYGLPVTLSNCSNNYGPFQFPEKFLPLMILNITRGKNLPVYGDGKNIRDWIYVEDHNRAVWEIMRRGECGQKYNIGGENEWENIRLLQKVMEITAEELVPAGYPAKSAAEISETVSYVTDRPGHDRRYAIDCSKIRRELGWERKMTFEEGLRATVRWYLRRKAWVDGILSGDYLRARPAVRGEGCV</sequence>
<feature type="transmembrane region" description="Helical" evidence="8">
    <location>
        <begin position="12"/>
        <end position="33"/>
    </location>
</feature>
<evidence type="ECO:0000256" key="2">
    <source>
        <dbReference type="ARBA" id="ARBA00001911"/>
    </source>
</evidence>
<comment type="catalytic activity">
    <reaction evidence="1 7">
        <text>dTDP-alpha-D-glucose = dTDP-4-dehydro-6-deoxy-alpha-D-glucose + H2O</text>
        <dbReference type="Rhea" id="RHEA:17221"/>
        <dbReference type="ChEBI" id="CHEBI:15377"/>
        <dbReference type="ChEBI" id="CHEBI:57477"/>
        <dbReference type="ChEBI" id="CHEBI:57649"/>
        <dbReference type="EC" id="4.2.1.46"/>
    </reaction>
</comment>
<evidence type="ECO:0000313" key="10">
    <source>
        <dbReference type="EMBL" id="MBO8450838.1"/>
    </source>
</evidence>
<keyword evidence="8" id="KW-0472">Membrane</keyword>
<keyword evidence="6 7" id="KW-0456">Lyase</keyword>
<dbReference type="PROSITE" id="PS51257">
    <property type="entry name" value="PROKAR_LIPOPROTEIN"/>
    <property type="match status" value="1"/>
</dbReference>
<dbReference type="InterPro" id="IPR016040">
    <property type="entry name" value="NAD(P)-bd_dom"/>
</dbReference>
<evidence type="ECO:0000256" key="3">
    <source>
        <dbReference type="ARBA" id="ARBA00008178"/>
    </source>
</evidence>
<reference evidence="10" key="1">
    <citation type="submission" date="2020-10" db="EMBL/GenBank/DDBJ databases">
        <authorList>
            <person name="Gilroy R."/>
        </authorList>
    </citation>
    <scope>NUCLEOTIDE SEQUENCE</scope>
    <source>
        <strain evidence="10">B3-4054</strain>
    </source>
</reference>
<dbReference type="Proteomes" id="UP000823616">
    <property type="component" value="Unassembled WGS sequence"/>
</dbReference>
<dbReference type="AlphaFoldDB" id="A0A9D9ENN7"/>
<evidence type="ECO:0000313" key="11">
    <source>
        <dbReference type="Proteomes" id="UP000823616"/>
    </source>
</evidence>
<organism evidence="10 11">
    <name type="scientific">Candidatus Avitreponema avistercoris</name>
    <dbReference type="NCBI Taxonomy" id="2840705"/>
    <lineage>
        <taxon>Bacteria</taxon>
        <taxon>Pseudomonadati</taxon>
        <taxon>Spirochaetota</taxon>
        <taxon>Spirochaetia</taxon>
        <taxon>Spirochaetales</taxon>
        <taxon>Candidatus Avitreponema</taxon>
    </lineage>
</organism>
<keyword evidence="8" id="KW-1133">Transmembrane helix</keyword>
<keyword evidence="5" id="KW-0520">NAD</keyword>
<dbReference type="PANTHER" id="PTHR43000">
    <property type="entry name" value="DTDP-D-GLUCOSE 4,6-DEHYDRATASE-RELATED"/>
    <property type="match status" value="1"/>
</dbReference>
<comment type="similarity">
    <text evidence="3 7">Belongs to the NAD(P)-dependent epimerase/dehydratase family. dTDP-glucose dehydratase subfamily.</text>
</comment>
<feature type="domain" description="NAD(P)-binding" evidence="9">
    <location>
        <begin position="16"/>
        <end position="359"/>
    </location>
</feature>
<dbReference type="EC" id="4.2.1.46" evidence="4 7"/>
<dbReference type="GO" id="GO:0009225">
    <property type="term" value="P:nucleotide-sugar metabolic process"/>
    <property type="evidence" value="ECO:0007669"/>
    <property type="project" value="InterPro"/>
</dbReference>
<dbReference type="NCBIfam" id="TIGR01181">
    <property type="entry name" value="dTDP_gluc_dehyt"/>
    <property type="match status" value="1"/>
</dbReference>
<gene>
    <name evidence="10" type="primary">rfbB</name>
    <name evidence="10" type="ORF">IAA96_07005</name>
</gene>
<comment type="cofactor">
    <cofactor evidence="2 7">
        <name>NAD(+)</name>
        <dbReference type="ChEBI" id="CHEBI:57540"/>
    </cofactor>
</comment>
<dbReference type="EMBL" id="JADIMS010000130">
    <property type="protein sequence ID" value="MBO8450838.1"/>
    <property type="molecule type" value="Genomic_DNA"/>
</dbReference>
<dbReference type="Gene3D" id="3.40.50.720">
    <property type="entry name" value="NAD(P)-binding Rossmann-like Domain"/>
    <property type="match status" value="1"/>
</dbReference>
<evidence type="ECO:0000256" key="7">
    <source>
        <dbReference type="RuleBase" id="RU004473"/>
    </source>
</evidence>
<reference evidence="10" key="2">
    <citation type="journal article" date="2021" name="PeerJ">
        <title>Extensive microbial diversity within the chicken gut microbiome revealed by metagenomics and culture.</title>
        <authorList>
            <person name="Gilroy R."/>
            <person name="Ravi A."/>
            <person name="Getino M."/>
            <person name="Pursley I."/>
            <person name="Horton D.L."/>
            <person name="Alikhan N.F."/>
            <person name="Baker D."/>
            <person name="Gharbi K."/>
            <person name="Hall N."/>
            <person name="Watson M."/>
            <person name="Adriaenssens E.M."/>
            <person name="Foster-Nyarko E."/>
            <person name="Jarju S."/>
            <person name="Secka A."/>
            <person name="Antonio M."/>
            <person name="Oren A."/>
            <person name="Chaudhuri R.R."/>
            <person name="La Ragione R."/>
            <person name="Hildebrand F."/>
            <person name="Pallen M.J."/>
        </authorList>
    </citation>
    <scope>NUCLEOTIDE SEQUENCE</scope>
    <source>
        <strain evidence="10">B3-4054</strain>
    </source>
</reference>
<dbReference type="SUPFAM" id="SSF51735">
    <property type="entry name" value="NAD(P)-binding Rossmann-fold domains"/>
    <property type="match status" value="1"/>
</dbReference>
<dbReference type="InterPro" id="IPR005888">
    <property type="entry name" value="dTDP_Gluc_deHydtase"/>
</dbReference>
<dbReference type="Gene3D" id="3.90.25.10">
    <property type="entry name" value="UDP-galactose 4-epimerase, domain 1"/>
    <property type="match status" value="1"/>
</dbReference>
<evidence type="ECO:0000256" key="6">
    <source>
        <dbReference type="ARBA" id="ARBA00023239"/>
    </source>
</evidence>
<comment type="caution">
    <text evidence="10">The sequence shown here is derived from an EMBL/GenBank/DDBJ whole genome shotgun (WGS) entry which is preliminary data.</text>
</comment>
<proteinExistence type="inferred from homology"/>
<dbReference type="Pfam" id="PF16363">
    <property type="entry name" value="GDP_Man_Dehyd"/>
    <property type="match status" value="1"/>
</dbReference>
<evidence type="ECO:0000259" key="9">
    <source>
        <dbReference type="Pfam" id="PF16363"/>
    </source>
</evidence>
<protein>
    <recommendedName>
        <fullName evidence="4 7">dTDP-glucose 4,6-dehydratase</fullName>
        <ecNumber evidence="4 7">4.2.1.46</ecNumber>
    </recommendedName>
</protein>
<accession>A0A9D9ENN7</accession>
<dbReference type="GO" id="GO:0008460">
    <property type="term" value="F:dTDP-glucose 4,6-dehydratase activity"/>
    <property type="evidence" value="ECO:0007669"/>
    <property type="project" value="UniProtKB-EC"/>
</dbReference>
<evidence type="ECO:0000256" key="5">
    <source>
        <dbReference type="ARBA" id="ARBA00023027"/>
    </source>
</evidence>
<evidence type="ECO:0000256" key="4">
    <source>
        <dbReference type="ARBA" id="ARBA00011990"/>
    </source>
</evidence>
<dbReference type="CDD" id="cd05246">
    <property type="entry name" value="dTDP_GD_SDR_e"/>
    <property type="match status" value="1"/>
</dbReference>
<dbReference type="InterPro" id="IPR036291">
    <property type="entry name" value="NAD(P)-bd_dom_sf"/>
</dbReference>
<evidence type="ECO:0000256" key="1">
    <source>
        <dbReference type="ARBA" id="ARBA00001539"/>
    </source>
</evidence>
<evidence type="ECO:0000256" key="8">
    <source>
        <dbReference type="SAM" id="Phobius"/>
    </source>
</evidence>